<dbReference type="EMBL" id="CP060820">
    <property type="protein sequence ID" value="QNP40518.1"/>
    <property type="molecule type" value="Genomic_DNA"/>
</dbReference>
<dbReference type="Proteomes" id="UP000516018">
    <property type="component" value="Chromosome"/>
</dbReference>
<keyword evidence="3" id="KW-1185">Reference proteome</keyword>
<gene>
    <name evidence="2" type="ORF">H8B22_13775</name>
</gene>
<keyword evidence="1" id="KW-0732">Signal</keyword>
<accession>A0A7H0FWV2</accession>
<feature type="signal peptide" evidence="1">
    <location>
        <begin position="1"/>
        <end position="21"/>
    </location>
</feature>
<feature type="chain" id="PRO_5028893684" description="DUF1311 domain-containing protein" evidence="1">
    <location>
        <begin position="22"/>
        <end position="334"/>
    </location>
</feature>
<protein>
    <recommendedName>
        <fullName evidence="4">DUF1311 domain-containing protein</fullName>
    </recommendedName>
</protein>
<reference evidence="2 3" key="1">
    <citation type="submission" date="2020-08" db="EMBL/GenBank/DDBJ databases">
        <title>Lysobacter sp. II4 sp. nov., isolated from soil.</title>
        <authorList>
            <person name="Woo C.Y."/>
            <person name="Kim J."/>
        </authorList>
    </citation>
    <scope>NUCLEOTIDE SEQUENCE [LARGE SCALE GENOMIC DNA]</scope>
    <source>
        <strain evidence="2 3">II4</strain>
    </source>
</reference>
<name>A0A7H0FWV2_9GAMM</name>
<dbReference type="RefSeq" id="WP_187711959.1">
    <property type="nucleotide sequence ID" value="NZ_CP060820.1"/>
</dbReference>
<dbReference type="AlphaFoldDB" id="A0A7H0FWV2"/>
<evidence type="ECO:0000313" key="3">
    <source>
        <dbReference type="Proteomes" id="UP000516018"/>
    </source>
</evidence>
<sequence>MTPRVAALAAVLLVATSPASADPAPSEVKTLYAKASGMTGCSERWASADVVTKCREAIAAYRAAEAASDATPDVRSFLAVERLKKQSTLAAVLREDDDSATARKELDAALKELETLAPGDTNAYLRVQLLDLQRQAALLELEDGNAARADAAIAEYRRHSQGFLGAVEQMRENTKAMNQQRLNGVDAGNFELELGEHYAGMLEDGTDKDAIRGKAIEAFERTRQWAIARADNDWNGFAEKAPALLYADASLKLAKLAHEADDMNALARYVGETQSVACGDAEGDGYDKTELGERCVQAVLMEGWVTGKNQALIKQIAEQQAEQMRAVREALLKK</sequence>
<dbReference type="KEGG" id="lsx:H8B22_13775"/>
<evidence type="ECO:0008006" key="4">
    <source>
        <dbReference type="Google" id="ProtNLM"/>
    </source>
</evidence>
<proteinExistence type="predicted"/>
<organism evidence="2 3">
    <name type="scientific">Agrilutibacter terrestris</name>
    <dbReference type="NCBI Taxonomy" id="2865112"/>
    <lineage>
        <taxon>Bacteria</taxon>
        <taxon>Pseudomonadati</taxon>
        <taxon>Pseudomonadota</taxon>
        <taxon>Gammaproteobacteria</taxon>
        <taxon>Lysobacterales</taxon>
        <taxon>Lysobacteraceae</taxon>
        <taxon>Agrilutibacter</taxon>
    </lineage>
</organism>
<evidence type="ECO:0000256" key="1">
    <source>
        <dbReference type="SAM" id="SignalP"/>
    </source>
</evidence>
<evidence type="ECO:0000313" key="2">
    <source>
        <dbReference type="EMBL" id="QNP40518.1"/>
    </source>
</evidence>